<sequence>MNDHIVYATDRIRSACDLPSLMAATFAGVELMERCATALAADHPVYNPALAEASDAWWALSAAPSLKMYSPEPTQAATFSLLVTQALVAATSRTLNPADRVACLEAARHAGRVHDALTH</sequence>
<dbReference type="Proteomes" id="UP000669179">
    <property type="component" value="Unassembled WGS sequence"/>
</dbReference>
<dbReference type="RefSeq" id="WP_208263147.1">
    <property type="nucleotide sequence ID" value="NZ_JAGEOJ010000030.1"/>
</dbReference>
<gene>
    <name evidence="1" type="ORF">J4573_48085</name>
</gene>
<organism evidence="1 2">
    <name type="scientific">Actinomadura barringtoniae</name>
    <dbReference type="NCBI Taxonomy" id="1427535"/>
    <lineage>
        <taxon>Bacteria</taxon>
        <taxon>Bacillati</taxon>
        <taxon>Actinomycetota</taxon>
        <taxon>Actinomycetes</taxon>
        <taxon>Streptosporangiales</taxon>
        <taxon>Thermomonosporaceae</taxon>
        <taxon>Actinomadura</taxon>
    </lineage>
</organism>
<dbReference type="AlphaFoldDB" id="A0A939PRK7"/>
<reference evidence="1" key="1">
    <citation type="submission" date="2021-03" db="EMBL/GenBank/DDBJ databases">
        <authorList>
            <person name="Kanchanasin P."/>
            <person name="Saeng-In P."/>
            <person name="Phongsopitanun W."/>
            <person name="Yuki M."/>
            <person name="Kudo T."/>
            <person name="Ohkuma M."/>
            <person name="Tanasupawat S."/>
        </authorList>
    </citation>
    <scope>NUCLEOTIDE SEQUENCE</scope>
    <source>
        <strain evidence="1">GKU 128</strain>
    </source>
</reference>
<keyword evidence="2" id="KW-1185">Reference proteome</keyword>
<protein>
    <submittedName>
        <fullName evidence="1">Uncharacterized protein</fullName>
    </submittedName>
</protein>
<evidence type="ECO:0000313" key="1">
    <source>
        <dbReference type="EMBL" id="MBO2454919.1"/>
    </source>
</evidence>
<evidence type="ECO:0000313" key="2">
    <source>
        <dbReference type="Proteomes" id="UP000669179"/>
    </source>
</evidence>
<dbReference type="EMBL" id="JAGEOJ010000030">
    <property type="protein sequence ID" value="MBO2454919.1"/>
    <property type="molecule type" value="Genomic_DNA"/>
</dbReference>
<accession>A0A939PRK7</accession>
<comment type="caution">
    <text evidence="1">The sequence shown here is derived from an EMBL/GenBank/DDBJ whole genome shotgun (WGS) entry which is preliminary data.</text>
</comment>
<name>A0A939PRK7_9ACTN</name>
<proteinExistence type="predicted"/>